<proteinExistence type="predicted"/>
<gene>
    <name evidence="2" type="ORF">N801_00475</name>
</gene>
<dbReference type="RefSeq" id="WP_281175661.1">
    <property type="nucleotide sequence ID" value="NZ_AVPL01000006.1"/>
</dbReference>
<dbReference type="STRING" id="1385519.N801_00475"/>
<dbReference type="AlphaFoldDB" id="A0A0A0K1S0"/>
<keyword evidence="3" id="KW-1185">Reference proteome</keyword>
<evidence type="ECO:0000313" key="3">
    <source>
        <dbReference type="Proteomes" id="UP000030013"/>
    </source>
</evidence>
<evidence type="ECO:0000256" key="1">
    <source>
        <dbReference type="SAM" id="MobiDB-lite"/>
    </source>
</evidence>
<dbReference type="Proteomes" id="UP000030013">
    <property type="component" value="Unassembled WGS sequence"/>
</dbReference>
<protein>
    <submittedName>
        <fullName evidence="2">Uncharacterized protein</fullName>
    </submittedName>
</protein>
<reference evidence="2 3" key="1">
    <citation type="submission" date="2013-08" db="EMBL/GenBank/DDBJ databases">
        <title>The genome sequence of Knoellia aerolata.</title>
        <authorList>
            <person name="Zhu W."/>
            <person name="Wang G."/>
        </authorList>
    </citation>
    <scope>NUCLEOTIDE SEQUENCE [LARGE SCALE GENOMIC DNA]</scope>
    <source>
        <strain evidence="2 3">DSM 18566</strain>
    </source>
</reference>
<dbReference type="EMBL" id="AVPL01000006">
    <property type="protein sequence ID" value="KGN42277.1"/>
    <property type="molecule type" value="Genomic_DNA"/>
</dbReference>
<organism evidence="2 3">
    <name type="scientific">Knoellia aerolata DSM 18566</name>
    <dbReference type="NCBI Taxonomy" id="1385519"/>
    <lineage>
        <taxon>Bacteria</taxon>
        <taxon>Bacillati</taxon>
        <taxon>Actinomycetota</taxon>
        <taxon>Actinomycetes</taxon>
        <taxon>Micrococcales</taxon>
        <taxon>Intrasporangiaceae</taxon>
        <taxon>Knoellia</taxon>
    </lineage>
</organism>
<name>A0A0A0K1S0_9MICO</name>
<comment type="caution">
    <text evidence="2">The sequence shown here is derived from an EMBL/GenBank/DDBJ whole genome shotgun (WGS) entry which is preliminary data.</text>
</comment>
<feature type="region of interest" description="Disordered" evidence="1">
    <location>
        <begin position="1"/>
        <end position="21"/>
    </location>
</feature>
<sequence length="43" mass="4561">MTRRAVAMAGGSSPQASHHPWRTEAVDLVRASLTVTVTGWTAP</sequence>
<evidence type="ECO:0000313" key="2">
    <source>
        <dbReference type="EMBL" id="KGN42277.1"/>
    </source>
</evidence>
<accession>A0A0A0K1S0</accession>